<dbReference type="GO" id="GO:0005102">
    <property type="term" value="F:signaling receptor binding"/>
    <property type="evidence" value="ECO:0007669"/>
    <property type="project" value="TreeGrafter"/>
</dbReference>
<feature type="domain" description="Ig-like" evidence="13">
    <location>
        <begin position="147"/>
        <end position="230"/>
    </location>
</feature>
<evidence type="ECO:0000313" key="14">
    <source>
        <dbReference type="Ensembl" id="ENSMMMP00000021245.1"/>
    </source>
</evidence>
<accession>A0A8C6EWJ2</accession>
<dbReference type="AlphaFoldDB" id="A0A8C6EWJ2"/>
<evidence type="ECO:0000256" key="6">
    <source>
        <dbReference type="ARBA" id="ARBA00023136"/>
    </source>
</evidence>
<dbReference type="PANTHER" id="PTHR24100:SF134">
    <property type="entry name" value="BUTYROPHILIN-LIKE PROTEIN 1"/>
    <property type="match status" value="1"/>
</dbReference>
<keyword evidence="3 10" id="KW-0812">Transmembrane</keyword>
<keyword evidence="8" id="KW-0175">Coiled coil</keyword>
<dbReference type="GO" id="GO:0045062">
    <property type="term" value="P:extrathymic T cell selection"/>
    <property type="evidence" value="ECO:0007669"/>
    <property type="project" value="Ensembl"/>
</dbReference>
<evidence type="ECO:0000256" key="2">
    <source>
        <dbReference type="ARBA" id="ARBA00007591"/>
    </source>
</evidence>
<dbReference type="InterPro" id="IPR036179">
    <property type="entry name" value="Ig-like_dom_sf"/>
</dbReference>
<evidence type="ECO:0000256" key="5">
    <source>
        <dbReference type="ARBA" id="ARBA00022989"/>
    </source>
</evidence>
<evidence type="ECO:0000256" key="9">
    <source>
        <dbReference type="SAM" id="MobiDB-lite"/>
    </source>
</evidence>
<organism evidence="14 15">
    <name type="scientific">Marmota marmota marmota</name>
    <name type="common">Alpine marmot</name>
    <dbReference type="NCBI Taxonomy" id="9994"/>
    <lineage>
        <taxon>Eukaryota</taxon>
        <taxon>Metazoa</taxon>
        <taxon>Chordata</taxon>
        <taxon>Craniata</taxon>
        <taxon>Vertebrata</taxon>
        <taxon>Euteleostomi</taxon>
        <taxon>Mammalia</taxon>
        <taxon>Eutheria</taxon>
        <taxon>Euarchontoglires</taxon>
        <taxon>Glires</taxon>
        <taxon>Rodentia</taxon>
        <taxon>Sciuromorpha</taxon>
        <taxon>Sciuridae</taxon>
        <taxon>Xerinae</taxon>
        <taxon>Marmotini</taxon>
        <taxon>Marmota</taxon>
    </lineage>
</organism>
<dbReference type="SUPFAM" id="SSF49899">
    <property type="entry name" value="Concanavalin A-like lectins/glucanases"/>
    <property type="match status" value="1"/>
</dbReference>
<evidence type="ECO:0000256" key="4">
    <source>
        <dbReference type="ARBA" id="ARBA00022729"/>
    </source>
</evidence>
<feature type="compositionally biased region" description="Basic and acidic residues" evidence="9">
    <location>
        <begin position="355"/>
        <end position="366"/>
    </location>
</feature>
<evidence type="ECO:0000256" key="11">
    <source>
        <dbReference type="SAM" id="SignalP"/>
    </source>
</evidence>
<dbReference type="SMART" id="SM00449">
    <property type="entry name" value="SPRY"/>
    <property type="match status" value="1"/>
</dbReference>
<keyword evidence="15" id="KW-1185">Reference proteome</keyword>
<feature type="domain" description="B30.2/SPRY" evidence="12">
    <location>
        <begin position="317"/>
        <end position="511"/>
    </location>
</feature>
<feature type="region of interest" description="Disordered" evidence="9">
    <location>
        <begin position="351"/>
        <end position="372"/>
    </location>
</feature>
<comment type="similarity">
    <text evidence="2">Belongs to the immunoglobulin superfamily. BTN/MOG family.</text>
</comment>
<dbReference type="PRINTS" id="PR01407">
    <property type="entry name" value="BUTYPHLNCDUF"/>
</dbReference>
<dbReference type="InterPro" id="IPR003879">
    <property type="entry name" value="Butyrophylin_SPRY"/>
</dbReference>
<evidence type="ECO:0000259" key="12">
    <source>
        <dbReference type="PROSITE" id="PS50188"/>
    </source>
</evidence>
<dbReference type="FunFam" id="2.60.40.10:FF:000088">
    <property type="entry name" value="Butyrophilin subfamily 1 member A1"/>
    <property type="match status" value="1"/>
</dbReference>
<dbReference type="CDD" id="cd05713">
    <property type="entry name" value="IgV_MOG_like"/>
    <property type="match status" value="1"/>
</dbReference>
<dbReference type="Pfam" id="PF07686">
    <property type="entry name" value="V-set"/>
    <property type="match status" value="1"/>
</dbReference>
<dbReference type="PANTHER" id="PTHR24100">
    <property type="entry name" value="BUTYROPHILIN"/>
    <property type="match status" value="1"/>
</dbReference>
<dbReference type="InterPro" id="IPR050504">
    <property type="entry name" value="IgSF_BTN/MOG"/>
</dbReference>
<dbReference type="SMART" id="SM00409">
    <property type="entry name" value="IG"/>
    <property type="match status" value="1"/>
</dbReference>
<evidence type="ECO:0000313" key="15">
    <source>
        <dbReference type="Proteomes" id="UP000694407"/>
    </source>
</evidence>
<proteinExistence type="inferred from homology"/>
<keyword evidence="7" id="KW-0393">Immunoglobulin domain</keyword>
<reference evidence="14" key="1">
    <citation type="submission" date="2025-08" db="UniProtKB">
        <authorList>
            <consortium name="Ensembl"/>
        </authorList>
    </citation>
    <scope>IDENTIFICATION</scope>
</reference>
<dbReference type="Pfam" id="PF22705">
    <property type="entry name" value="C2-set_3"/>
    <property type="match status" value="1"/>
</dbReference>
<name>A0A8C6EWJ2_MARMA</name>
<evidence type="ECO:0000256" key="7">
    <source>
        <dbReference type="ARBA" id="ARBA00023319"/>
    </source>
</evidence>
<comment type="subcellular location">
    <subcellularLocation>
        <location evidence="1">Membrane</location>
        <topology evidence="1">Single-pass type I membrane protein</topology>
    </subcellularLocation>
</comment>
<keyword evidence="6 10" id="KW-0472">Membrane</keyword>
<evidence type="ECO:0000256" key="10">
    <source>
        <dbReference type="SAM" id="Phobius"/>
    </source>
</evidence>
<dbReference type="InterPro" id="IPR007110">
    <property type="entry name" value="Ig-like_dom"/>
</dbReference>
<evidence type="ECO:0000259" key="13">
    <source>
        <dbReference type="PROSITE" id="PS50835"/>
    </source>
</evidence>
<keyword evidence="5 10" id="KW-1133">Transmembrane helix</keyword>
<dbReference type="SUPFAM" id="SSF48726">
    <property type="entry name" value="Immunoglobulin"/>
    <property type="match status" value="2"/>
</dbReference>
<dbReference type="SMART" id="SM00406">
    <property type="entry name" value="IGv"/>
    <property type="match status" value="1"/>
</dbReference>
<dbReference type="Pfam" id="PF00622">
    <property type="entry name" value="SPRY"/>
    <property type="match status" value="1"/>
</dbReference>
<evidence type="ECO:0000256" key="3">
    <source>
        <dbReference type="ARBA" id="ARBA00022692"/>
    </source>
</evidence>
<keyword evidence="4 11" id="KW-0732">Signal</keyword>
<feature type="transmembrane region" description="Helical" evidence="10">
    <location>
        <begin position="247"/>
        <end position="268"/>
    </location>
</feature>
<feature type="chain" id="PRO_5034367017" evidence="11">
    <location>
        <begin position="28"/>
        <end position="511"/>
    </location>
</feature>
<feature type="domain" description="Ig-like" evidence="13">
    <location>
        <begin position="10"/>
        <end position="139"/>
    </location>
</feature>
<sequence length="511" mass="57482">KMVSFPGLSPAGSLLSLLLLVSIQLSGFSVNGPAEPIMALLGEDVTLPCQLYPEQSAARMHIWWYRAQISPAVLVVQNGQEQSGEQMLEYRGRTKLVGDSISKGHVALLIQHVKASDNGQYWCRFQDGDISQEAIIELTVIGLGSIPHVHMTGPKEGGIQVLCSSGGWFPSPKVQWKDMAGAKLPSLSESQTQDWDGLFHVKSSLVVTDSSLSNVTCSIQNPLSGQEKVSSIFLPEPFFPRMSPWKAALAGTVPVLVLLLIGISYIGWKEHQAKDREIKEKENESQKIQQIRNEKEEALKIRGKLGSQVNVLPPLFYLDLFFFFLDWKKALIYPGKLIMAPVNLNHELFHQNNSDPKRKKDGREETQDLPLADNKGDCNLLTLDGKGFTTGRYYWEVDVEDNDEWVLGVYETNEEKMAPLTKPSMKKFRVLEKKKGEFRALACESQKVLLEKPLTEECPQKIVVFLDYEDNDISFYNMIDGMHIFSFTQDKFSAILYPYFKLKSMELSPSA</sequence>
<dbReference type="FunFam" id="2.60.40.10:FF:000208">
    <property type="entry name" value="Butyrophilin subfamily 1 member A1"/>
    <property type="match status" value="1"/>
</dbReference>
<feature type="coiled-coil region" evidence="8">
    <location>
        <begin position="271"/>
        <end position="301"/>
    </location>
</feature>
<dbReference type="Gene3D" id="2.60.40.10">
    <property type="entry name" value="Immunoglobulins"/>
    <property type="match status" value="2"/>
</dbReference>
<protein>
    <submittedName>
        <fullName evidence="14">Uncharacterized protein</fullName>
    </submittedName>
</protein>
<dbReference type="InterPro" id="IPR003599">
    <property type="entry name" value="Ig_sub"/>
</dbReference>
<dbReference type="Gene3D" id="2.60.120.920">
    <property type="match status" value="1"/>
</dbReference>
<dbReference type="InterPro" id="IPR013783">
    <property type="entry name" value="Ig-like_fold"/>
</dbReference>
<dbReference type="GO" id="GO:0050852">
    <property type="term" value="P:T cell receptor signaling pathway"/>
    <property type="evidence" value="ECO:0007669"/>
    <property type="project" value="TreeGrafter"/>
</dbReference>
<dbReference type="InterPro" id="IPR013320">
    <property type="entry name" value="ConA-like_dom_sf"/>
</dbReference>
<dbReference type="InterPro" id="IPR003877">
    <property type="entry name" value="SPRY_dom"/>
</dbReference>
<dbReference type="InterPro" id="IPR001870">
    <property type="entry name" value="B30.2/SPRY"/>
</dbReference>
<dbReference type="PROSITE" id="PS50188">
    <property type="entry name" value="B302_SPRY"/>
    <property type="match status" value="1"/>
</dbReference>
<feature type="signal peptide" evidence="11">
    <location>
        <begin position="1"/>
        <end position="27"/>
    </location>
</feature>
<evidence type="ECO:0000256" key="1">
    <source>
        <dbReference type="ARBA" id="ARBA00004479"/>
    </source>
</evidence>
<dbReference type="Proteomes" id="UP000694407">
    <property type="component" value="Unplaced"/>
</dbReference>
<dbReference type="Ensembl" id="ENSMMMT00000024129.1">
    <property type="protein sequence ID" value="ENSMMMP00000021245.1"/>
    <property type="gene ID" value="ENSMMMG00000018723.1"/>
</dbReference>
<dbReference type="GeneTree" id="ENSGT00940000162079"/>
<dbReference type="InterPro" id="IPR053896">
    <property type="entry name" value="BTN3A2-like_Ig-C"/>
</dbReference>
<dbReference type="InterPro" id="IPR013106">
    <property type="entry name" value="Ig_V-set"/>
</dbReference>
<dbReference type="GO" id="GO:0009897">
    <property type="term" value="C:external side of plasma membrane"/>
    <property type="evidence" value="ECO:0007669"/>
    <property type="project" value="TreeGrafter"/>
</dbReference>
<dbReference type="PROSITE" id="PS50835">
    <property type="entry name" value="IG_LIKE"/>
    <property type="match status" value="2"/>
</dbReference>
<dbReference type="InterPro" id="IPR043136">
    <property type="entry name" value="B30.2/SPRY_sf"/>
</dbReference>
<reference evidence="14" key="2">
    <citation type="submission" date="2025-09" db="UniProtKB">
        <authorList>
            <consortium name="Ensembl"/>
        </authorList>
    </citation>
    <scope>IDENTIFICATION</scope>
</reference>
<dbReference type="GO" id="GO:0001817">
    <property type="term" value="P:regulation of cytokine production"/>
    <property type="evidence" value="ECO:0007669"/>
    <property type="project" value="TreeGrafter"/>
</dbReference>
<evidence type="ECO:0000256" key="8">
    <source>
        <dbReference type="SAM" id="Coils"/>
    </source>
</evidence>